<feature type="region of interest" description="Disordered" evidence="1">
    <location>
        <begin position="1"/>
        <end position="21"/>
    </location>
</feature>
<reference evidence="2 3" key="1">
    <citation type="submission" date="2021-06" db="EMBL/GenBank/DDBJ databases">
        <authorList>
            <person name="Palmer J.M."/>
        </authorList>
    </citation>
    <scope>NUCLEOTIDE SEQUENCE [LARGE SCALE GENOMIC DNA]</scope>
    <source>
        <strain evidence="3">if_2019</strain>
        <tissue evidence="2">Muscle</tissue>
    </source>
</reference>
<proteinExistence type="predicted"/>
<evidence type="ECO:0000313" key="2">
    <source>
        <dbReference type="EMBL" id="MEQ2251667.1"/>
    </source>
</evidence>
<feature type="region of interest" description="Disordered" evidence="1">
    <location>
        <begin position="68"/>
        <end position="106"/>
    </location>
</feature>
<comment type="caution">
    <text evidence="2">The sequence shown here is derived from an EMBL/GenBank/DDBJ whole genome shotgun (WGS) entry which is preliminary data.</text>
</comment>
<gene>
    <name evidence="2" type="ORF">ILYODFUR_013506</name>
</gene>
<accession>A0ABV0V4D5</accession>
<name>A0ABV0V4D5_9TELE</name>
<evidence type="ECO:0000256" key="1">
    <source>
        <dbReference type="SAM" id="MobiDB-lite"/>
    </source>
</evidence>
<dbReference type="Proteomes" id="UP001482620">
    <property type="component" value="Unassembled WGS sequence"/>
</dbReference>
<evidence type="ECO:0008006" key="4">
    <source>
        <dbReference type="Google" id="ProtNLM"/>
    </source>
</evidence>
<keyword evidence="3" id="KW-1185">Reference proteome</keyword>
<sequence>MGIEIPQQNDGVPERGTVQHTHQGCQEGWVLCTTAWPVGRNNSQRPLPNPKVQRCNPLIHRDKPQHETLELGGNKHSHLSPPSLPEGHSRIEESLSSLKELGPRCV</sequence>
<evidence type="ECO:0000313" key="3">
    <source>
        <dbReference type="Proteomes" id="UP001482620"/>
    </source>
</evidence>
<organism evidence="2 3">
    <name type="scientific">Ilyodon furcidens</name>
    <name type="common">goldbreast splitfin</name>
    <dbReference type="NCBI Taxonomy" id="33524"/>
    <lineage>
        <taxon>Eukaryota</taxon>
        <taxon>Metazoa</taxon>
        <taxon>Chordata</taxon>
        <taxon>Craniata</taxon>
        <taxon>Vertebrata</taxon>
        <taxon>Euteleostomi</taxon>
        <taxon>Actinopterygii</taxon>
        <taxon>Neopterygii</taxon>
        <taxon>Teleostei</taxon>
        <taxon>Neoteleostei</taxon>
        <taxon>Acanthomorphata</taxon>
        <taxon>Ovalentaria</taxon>
        <taxon>Atherinomorphae</taxon>
        <taxon>Cyprinodontiformes</taxon>
        <taxon>Goodeidae</taxon>
        <taxon>Ilyodon</taxon>
    </lineage>
</organism>
<dbReference type="EMBL" id="JAHRIQ010093784">
    <property type="protein sequence ID" value="MEQ2251667.1"/>
    <property type="molecule type" value="Genomic_DNA"/>
</dbReference>
<feature type="compositionally biased region" description="Polar residues" evidence="1">
    <location>
        <begin position="1"/>
        <end position="10"/>
    </location>
</feature>
<protein>
    <recommendedName>
        <fullName evidence="4">Prolactin receptor</fullName>
    </recommendedName>
</protein>